<dbReference type="Gene3D" id="3.30.530.20">
    <property type="match status" value="1"/>
</dbReference>
<dbReference type="InterPro" id="IPR019587">
    <property type="entry name" value="Polyketide_cyclase/dehydratase"/>
</dbReference>
<protein>
    <submittedName>
        <fullName evidence="1">SRPBCC family protein</fullName>
    </submittedName>
</protein>
<dbReference type="RefSeq" id="WP_380020651.1">
    <property type="nucleotide sequence ID" value="NZ_JBHSHD010000007.1"/>
</dbReference>
<evidence type="ECO:0000313" key="1">
    <source>
        <dbReference type="EMBL" id="MFC4820714.1"/>
    </source>
</evidence>
<proteinExistence type="predicted"/>
<gene>
    <name evidence="1" type="ORF">ACFO6Q_10285</name>
</gene>
<comment type="caution">
    <text evidence="1">The sequence shown here is derived from an EMBL/GenBank/DDBJ whole genome shotgun (WGS) entry which is preliminary data.</text>
</comment>
<dbReference type="InterPro" id="IPR023393">
    <property type="entry name" value="START-like_dom_sf"/>
</dbReference>
<sequence>MKILLGIVVVLVGLLACALFFGSRLPVQHRARMQARVGAAPAAVYALVTDVGNTPAWRKDVKSVELLGAEGNTSGFRENGKHGVITYRIEAAEAPHRFVTRIADTDLGYGGRWTWDIRPDGDGSLVTITEDGEVTSPLFRLLSRYVFGHYASIDSYLQALVGRLGGSAPQRLRD</sequence>
<dbReference type="SUPFAM" id="SSF55961">
    <property type="entry name" value="Bet v1-like"/>
    <property type="match status" value="1"/>
</dbReference>
<keyword evidence="2" id="KW-1185">Reference proteome</keyword>
<organism evidence="1 2">
    <name type="scientific">Dokdonella ginsengisoli</name>
    <dbReference type="NCBI Taxonomy" id="363846"/>
    <lineage>
        <taxon>Bacteria</taxon>
        <taxon>Pseudomonadati</taxon>
        <taxon>Pseudomonadota</taxon>
        <taxon>Gammaproteobacteria</taxon>
        <taxon>Lysobacterales</taxon>
        <taxon>Rhodanobacteraceae</taxon>
        <taxon>Dokdonella</taxon>
    </lineage>
</organism>
<dbReference type="PROSITE" id="PS51257">
    <property type="entry name" value="PROKAR_LIPOPROTEIN"/>
    <property type="match status" value="1"/>
</dbReference>
<dbReference type="Proteomes" id="UP001595886">
    <property type="component" value="Unassembled WGS sequence"/>
</dbReference>
<name>A0ABV9QYY8_9GAMM</name>
<accession>A0ABV9QYY8</accession>
<dbReference type="EMBL" id="JBHSHD010000007">
    <property type="protein sequence ID" value="MFC4820714.1"/>
    <property type="molecule type" value="Genomic_DNA"/>
</dbReference>
<evidence type="ECO:0000313" key="2">
    <source>
        <dbReference type="Proteomes" id="UP001595886"/>
    </source>
</evidence>
<dbReference type="Pfam" id="PF10604">
    <property type="entry name" value="Polyketide_cyc2"/>
    <property type="match status" value="1"/>
</dbReference>
<reference evidence="2" key="1">
    <citation type="journal article" date="2019" name="Int. J. Syst. Evol. Microbiol.">
        <title>The Global Catalogue of Microorganisms (GCM) 10K type strain sequencing project: providing services to taxonomists for standard genome sequencing and annotation.</title>
        <authorList>
            <consortium name="The Broad Institute Genomics Platform"/>
            <consortium name="The Broad Institute Genome Sequencing Center for Infectious Disease"/>
            <person name="Wu L."/>
            <person name="Ma J."/>
        </authorList>
    </citation>
    <scope>NUCLEOTIDE SEQUENCE [LARGE SCALE GENOMIC DNA]</scope>
    <source>
        <strain evidence="2">CCUG 30340</strain>
    </source>
</reference>
<dbReference type="CDD" id="cd07812">
    <property type="entry name" value="SRPBCC"/>
    <property type="match status" value="1"/>
</dbReference>